<evidence type="ECO:0000256" key="11">
    <source>
        <dbReference type="PIRSR" id="PIRSR006268-2"/>
    </source>
</evidence>
<dbReference type="SUPFAM" id="SSF143631">
    <property type="entry name" value="ApbE-like"/>
    <property type="match status" value="1"/>
</dbReference>
<protein>
    <recommendedName>
        <fullName evidence="2 10">FAD:protein FMN transferase</fullName>
        <ecNumber evidence="1 10">2.7.1.180</ecNumber>
    </recommendedName>
    <alternativeName>
        <fullName evidence="8 10">Flavin transferase</fullName>
    </alternativeName>
</protein>
<evidence type="ECO:0000256" key="5">
    <source>
        <dbReference type="ARBA" id="ARBA00022723"/>
    </source>
</evidence>
<accession>A0A9D1G5Y5</accession>
<feature type="binding site" evidence="11">
    <location>
        <position position="174"/>
    </location>
    <ligand>
        <name>Mg(2+)</name>
        <dbReference type="ChEBI" id="CHEBI:18420"/>
    </ligand>
</feature>
<gene>
    <name evidence="13" type="ORF">IAD42_07520</name>
</gene>
<feature type="binding site" evidence="11">
    <location>
        <position position="292"/>
    </location>
    <ligand>
        <name>Mg(2+)</name>
        <dbReference type="ChEBI" id="CHEBI:18420"/>
    </ligand>
</feature>
<sequence length="347" mass="36416">MKALKRIAATLLCICALLSLPGCGSVQATEKQIFAMNSAISIKAYGKLAQAGIDAASSVINLLDAALDPKREGSTAYAINNAQGQSVLVTGQVAEMLLTAKEVYSLSGGALDLTVYPLVKAWGFVDGLYRVPSESEIEGLLKNVGFSRVTLSAMSDSDSYLLTMPAGMELSFAAVGRGCAATYAARAMQVAGVESGIISIGGNIQTLGDKPDGSSWIIAIQDPSNPSAYVCTLDLNGSNAVVTSGGYQRYFIDGEDTWTHLIDPSDGYPAATGVLSATVVADDGIYADALSTALCIMGETKAVDLYEDSSDFEMILITDDGRMLVSEGLSENFVRSNDDLKVEYVTK</sequence>
<evidence type="ECO:0000256" key="1">
    <source>
        <dbReference type="ARBA" id="ARBA00011955"/>
    </source>
</evidence>
<comment type="caution">
    <text evidence="13">The sequence shown here is derived from an EMBL/GenBank/DDBJ whole genome shotgun (WGS) entry which is preliminary data.</text>
</comment>
<dbReference type="PANTHER" id="PTHR30040:SF2">
    <property type="entry name" value="FAD:PROTEIN FMN TRANSFERASE"/>
    <property type="match status" value="1"/>
</dbReference>
<reference evidence="13" key="2">
    <citation type="journal article" date="2021" name="PeerJ">
        <title>Extensive microbial diversity within the chicken gut microbiome revealed by metagenomics and culture.</title>
        <authorList>
            <person name="Gilroy R."/>
            <person name="Ravi A."/>
            <person name="Getino M."/>
            <person name="Pursley I."/>
            <person name="Horton D.L."/>
            <person name="Alikhan N.F."/>
            <person name="Baker D."/>
            <person name="Gharbi K."/>
            <person name="Hall N."/>
            <person name="Watson M."/>
            <person name="Adriaenssens E.M."/>
            <person name="Foster-Nyarko E."/>
            <person name="Jarju S."/>
            <person name="Secka A."/>
            <person name="Antonio M."/>
            <person name="Oren A."/>
            <person name="Chaudhuri R.R."/>
            <person name="La Ragione R."/>
            <person name="Hildebrand F."/>
            <person name="Pallen M.J."/>
        </authorList>
    </citation>
    <scope>NUCLEOTIDE SEQUENCE</scope>
    <source>
        <strain evidence="13">ChiHecec3B27-6122</strain>
    </source>
</reference>
<evidence type="ECO:0000256" key="7">
    <source>
        <dbReference type="ARBA" id="ARBA00022842"/>
    </source>
</evidence>
<dbReference type="Pfam" id="PF02424">
    <property type="entry name" value="ApbE"/>
    <property type="match status" value="1"/>
</dbReference>
<evidence type="ECO:0000256" key="10">
    <source>
        <dbReference type="PIRNR" id="PIRNR006268"/>
    </source>
</evidence>
<evidence type="ECO:0000313" key="13">
    <source>
        <dbReference type="EMBL" id="HIS97806.1"/>
    </source>
</evidence>
<organism evidence="13 14">
    <name type="scientific">Candidatus Scatomorpha pullistercoris</name>
    <dbReference type="NCBI Taxonomy" id="2840929"/>
    <lineage>
        <taxon>Bacteria</taxon>
        <taxon>Bacillati</taxon>
        <taxon>Bacillota</taxon>
        <taxon>Clostridia</taxon>
        <taxon>Eubacteriales</taxon>
        <taxon>Candidatus Scatomorpha</taxon>
    </lineage>
</organism>
<evidence type="ECO:0000256" key="9">
    <source>
        <dbReference type="ARBA" id="ARBA00048540"/>
    </source>
</evidence>
<keyword evidence="12" id="KW-0732">Signal</keyword>
<dbReference type="Proteomes" id="UP000886876">
    <property type="component" value="Unassembled WGS sequence"/>
</dbReference>
<keyword evidence="6 10" id="KW-0274">FAD</keyword>
<keyword evidence="5 10" id="KW-0479">Metal-binding</keyword>
<feature type="binding site" evidence="11">
    <location>
        <position position="288"/>
    </location>
    <ligand>
        <name>Mg(2+)</name>
        <dbReference type="ChEBI" id="CHEBI:18420"/>
    </ligand>
</feature>
<keyword evidence="4 10" id="KW-0808">Transferase</keyword>
<name>A0A9D1G5Y5_9FIRM</name>
<dbReference type="Gene3D" id="3.10.520.10">
    <property type="entry name" value="ApbE-like domains"/>
    <property type="match status" value="1"/>
</dbReference>
<evidence type="ECO:0000256" key="4">
    <source>
        <dbReference type="ARBA" id="ARBA00022679"/>
    </source>
</evidence>
<evidence type="ECO:0000256" key="8">
    <source>
        <dbReference type="ARBA" id="ARBA00031306"/>
    </source>
</evidence>
<comment type="cofactor">
    <cofactor evidence="11">
        <name>Mg(2+)</name>
        <dbReference type="ChEBI" id="CHEBI:18420"/>
    </cofactor>
    <cofactor evidence="11">
        <name>Mn(2+)</name>
        <dbReference type="ChEBI" id="CHEBI:29035"/>
    </cofactor>
    <text evidence="11">Magnesium. Can also use manganese.</text>
</comment>
<dbReference type="PANTHER" id="PTHR30040">
    <property type="entry name" value="THIAMINE BIOSYNTHESIS LIPOPROTEIN APBE"/>
    <property type="match status" value="1"/>
</dbReference>
<dbReference type="EC" id="2.7.1.180" evidence="1 10"/>
<feature type="signal peptide" evidence="12">
    <location>
        <begin position="1"/>
        <end position="28"/>
    </location>
</feature>
<dbReference type="PIRSF" id="PIRSF006268">
    <property type="entry name" value="ApbE"/>
    <property type="match status" value="1"/>
</dbReference>
<dbReference type="AlphaFoldDB" id="A0A9D1G5Y5"/>
<evidence type="ECO:0000256" key="3">
    <source>
        <dbReference type="ARBA" id="ARBA00022630"/>
    </source>
</evidence>
<evidence type="ECO:0000256" key="2">
    <source>
        <dbReference type="ARBA" id="ARBA00016337"/>
    </source>
</evidence>
<dbReference type="GO" id="GO:0016740">
    <property type="term" value="F:transferase activity"/>
    <property type="evidence" value="ECO:0007669"/>
    <property type="project" value="UniProtKB-UniRule"/>
</dbReference>
<comment type="catalytic activity">
    <reaction evidence="9 10">
        <text>L-threonyl-[protein] + FAD = FMN-L-threonyl-[protein] + AMP + H(+)</text>
        <dbReference type="Rhea" id="RHEA:36847"/>
        <dbReference type="Rhea" id="RHEA-COMP:11060"/>
        <dbReference type="Rhea" id="RHEA-COMP:11061"/>
        <dbReference type="ChEBI" id="CHEBI:15378"/>
        <dbReference type="ChEBI" id="CHEBI:30013"/>
        <dbReference type="ChEBI" id="CHEBI:57692"/>
        <dbReference type="ChEBI" id="CHEBI:74257"/>
        <dbReference type="ChEBI" id="CHEBI:456215"/>
        <dbReference type="EC" id="2.7.1.180"/>
    </reaction>
</comment>
<evidence type="ECO:0000256" key="6">
    <source>
        <dbReference type="ARBA" id="ARBA00022827"/>
    </source>
</evidence>
<dbReference type="GO" id="GO:0046872">
    <property type="term" value="F:metal ion binding"/>
    <property type="evidence" value="ECO:0007669"/>
    <property type="project" value="UniProtKB-UniRule"/>
</dbReference>
<evidence type="ECO:0000256" key="12">
    <source>
        <dbReference type="SAM" id="SignalP"/>
    </source>
</evidence>
<keyword evidence="7 10" id="KW-0460">Magnesium</keyword>
<reference evidence="13" key="1">
    <citation type="submission" date="2020-10" db="EMBL/GenBank/DDBJ databases">
        <authorList>
            <person name="Gilroy R."/>
        </authorList>
    </citation>
    <scope>NUCLEOTIDE SEQUENCE</scope>
    <source>
        <strain evidence="13">ChiHecec3B27-6122</strain>
    </source>
</reference>
<dbReference type="EMBL" id="DVJS01000186">
    <property type="protein sequence ID" value="HIS97806.1"/>
    <property type="molecule type" value="Genomic_DNA"/>
</dbReference>
<dbReference type="InterPro" id="IPR024932">
    <property type="entry name" value="ApbE"/>
</dbReference>
<keyword evidence="3 10" id="KW-0285">Flavoprotein</keyword>
<feature type="chain" id="PRO_5039897122" description="FAD:protein FMN transferase" evidence="12">
    <location>
        <begin position="29"/>
        <end position="347"/>
    </location>
</feature>
<proteinExistence type="inferred from homology"/>
<comment type="similarity">
    <text evidence="10">Belongs to the ApbE family.</text>
</comment>
<dbReference type="InterPro" id="IPR003374">
    <property type="entry name" value="ApbE-like_sf"/>
</dbReference>
<evidence type="ECO:0000313" key="14">
    <source>
        <dbReference type="Proteomes" id="UP000886876"/>
    </source>
</evidence>